<evidence type="ECO:0000256" key="1">
    <source>
        <dbReference type="SAM" id="MobiDB-lite"/>
    </source>
</evidence>
<reference evidence="2 3" key="1">
    <citation type="journal article" date="2012" name="Genome Biol.">
        <title>Genome and low-iron response of an oceanic diatom adapted to chronic iron limitation.</title>
        <authorList>
            <person name="Lommer M."/>
            <person name="Specht M."/>
            <person name="Roy A.S."/>
            <person name="Kraemer L."/>
            <person name="Andreson R."/>
            <person name="Gutowska M.A."/>
            <person name="Wolf J."/>
            <person name="Bergner S.V."/>
            <person name="Schilhabel M.B."/>
            <person name="Klostermeier U.C."/>
            <person name="Beiko R.G."/>
            <person name="Rosenstiel P."/>
            <person name="Hippler M."/>
            <person name="Laroche J."/>
        </authorList>
    </citation>
    <scope>NUCLEOTIDE SEQUENCE [LARGE SCALE GENOMIC DNA]</scope>
    <source>
        <strain evidence="2 3">CCMP1005</strain>
    </source>
</reference>
<feature type="region of interest" description="Disordered" evidence="1">
    <location>
        <begin position="47"/>
        <end position="83"/>
    </location>
</feature>
<protein>
    <submittedName>
        <fullName evidence="2">Uncharacterized protein</fullName>
    </submittedName>
</protein>
<evidence type="ECO:0000313" key="2">
    <source>
        <dbReference type="EMBL" id="EJK57179.1"/>
    </source>
</evidence>
<dbReference type="Proteomes" id="UP000266841">
    <property type="component" value="Unassembled WGS sequence"/>
</dbReference>
<feature type="region of interest" description="Disordered" evidence="1">
    <location>
        <begin position="112"/>
        <end position="186"/>
    </location>
</feature>
<sequence>MLAAVHRPPDSKSRGPVLRTHLSSLFPFGLSDSLSSLATTAATLLRGGRGASPTSVAVPLSGNACPFDRPTDRGTAGPTATADVDPVVSAVQHSQDQPTWVSEAPLLASARPELQAERKPRRPRAVSKTPAAGAIRPERTPVTFATHPGRLALPRIPRHPLLSRPCSSGSSSFETQDPDSSDSPSA</sequence>
<keyword evidence="3" id="KW-1185">Reference proteome</keyword>
<accession>K0RXM7</accession>
<comment type="caution">
    <text evidence="2">The sequence shown here is derived from an EMBL/GenBank/DDBJ whole genome shotgun (WGS) entry which is preliminary data.</text>
</comment>
<proteinExistence type="predicted"/>
<evidence type="ECO:0000313" key="3">
    <source>
        <dbReference type="Proteomes" id="UP000266841"/>
    </source>
</evidence>
<feature type="non-terminal residue" evidence="2">
    <location>
        <position position="186"/>
    </location>
</feature>
<name>K0RXM7_THAOC</name>
<dbReference type="AlphaFoldDB" id="K0RXM7"/>
<dbReference type="EMBL" id="AGNL01029207">
    <property type="protein sequence ID" value="EJK57179.1"/>
    <property type="molecule type" value="Genomic_DNA"/>
</dbReference>
<organism evidence="2 3">
    <name type="scientific">Thalassiosira oceanica</name>
    <name type="common">Marine diatom</name>
    <dbReference type="NCBI Taxonomy" id="159749"/>
    <lineage>
        <taxon>Eukaryota</taxon>
        <taxon>Sar</taxon>
        <taxon>Stramenopiles</taxon>
        <taxon>Ochrophyta</taxon>
        <taxon>Bacillariophyta</taxon>
        <taxon>Coscinodiscophyceae</taxon>
        <taxon>Thalassiosirophycidae</taxon>
        <taxon>Thalassiosirales</taxon>
        <taxon>Thalassiosiraceae</taxon>
        <taxon>Thalassiosira</taxon>
    </lineage>
</organism>
<gene>
    <name evidence="2" type="ORF">THAOC_22803</name>
</gene>